<proteinExistence type="predicted"/>
<organism evidence="1 2">
    <name type="scientific">Emticicia oligotrophica (strain DSM 17448 / CIP 109782 / MTCC 6937 / GPTSA100-15)</name>
    <dbReference type="NCBI Taxonomy" id="929562"/>
    <lineage>
        <taxon>Bacteria</taxon>
        <taxon>Pseudomonadati</taxon>
        <taxon>Bacteroidota</taxon>
        <taxon>Cytophagia</taxon>
        <taxon>Cytophagales</taxon>
        <taxon>Leadbetterellaceae</taxon>
        <taxon>Emticicia</taxon>
    </lineage>
</organism>
<sequence>MLLLTLLTSSYAVLCDMSAKDGICSSDTDIELVDDGGISDLPFDSGFEQINDNFIERITDFSFNNFAFINNDFSYLQNTYKIYLGLHTPPPKYI</sequence>
<name>A0ABM5N2N1_EMTOG</name>
<gene>
    <name evidence="1" type="ordered locus">Emtol_2464</name>
</gene>
<dbReference type="Proteomes" id="UP000002875">
    <property type="component" value="Chromosome"/>
</dbReference>
<reference evidence="1 2" key="1">
    <citation type="submission" date="2011-07" db="EMBL/GenBank/DDBJ databases">
        <title>The complete genome of chromosome of Emticicia oligotrophica DSM 17448.</title>
        <authorList>
            <consortium name="US DOE Joint Genome Institute (JGI-PGF)"/>
            <person name="Lucas S."/>
            <person name="Han J."/>
            <person name="Lapidus A."/>
            <person name="Bruce D."/>
            <person name="Goodwin L."/>
            <person name="Pitluck S."/>
            <person name="Peters L."/>
            <person name="Kyrpides N."/>
            <person name="Mavromatis K."/>
            <person name="Ivanova N."/>
            <person name="Ovchinnikova G."/>
            <person name="Teshima H."/>
            <person name="Detter J.C."/>
            <person name="Tapia R."/>
            <person name="Han C."/>
            <person name="Land M."/>
            <person name="Hauser L."/>
            <person name="Markowitz V."/>
            <person name="Cheng J.-F."/>
            <person name="Hugenholtz P."/>
            <person name="Woyke T."/>
            <person name="Wu D."/>
            <person name="Tindall B."/>
            <person name="Pomrenke H."/>
            <person name="Brambilla E."/>
            <person name="Klenk H.-P."/>
            <person name="Eisen J.A."/>
        </authorList>
    </citation>
    <scope>NUCLEOTIDE SEQUENCE [LARGE SCALE GENOMIC DNA]</scope>
    <source>
        <strain evidence="1 2">DSM 17448</strain>
    </source>
</reference>
<evidence type="ECO:0000313" key="2">
    <source>
        <dbReference type="Proteomes" id="UP000002875"/>
    </source>
</evidence>
<protein>
    <submittedName>
        <fullName evidence="1">Uncharacterized protein</fullName>
    </submittedName>
</protein>
<evidence type="ECO:0000313" key="1">
    <source>
        <dbReference type="EMBL" id="AFK03600.1"/>
    </source>
</evidence>
<keyword evidence="2" id="KW-1185">Reference proteome</keyword>
<dbReference type="RefSeq" id="WP_015029297.1">
    <property type="nucleotide sequence ID" value="NC_018748.1"/>
</dbReference>
<accession>A0ABM5N2N1</accession>
<dbReference type="EMBL" id="CP002961">
    <property type="protein sequence ID" value="AFK03600.1"/>
    <property type="molecule type" value="Genomic_DNA"/>
</dbReference>